<keyword evidence="1" id="KW-0645">Protease</keyword>
<dbReference type="Proteomes" id="UP000004440">
    <property type="component" value="Unassembled WGS sequence"/>
</dbReference>
<gene>
    <name evidence="1" type="ORF">MY1_1765</name>
</gene>
<dbReference type="STRING" id="1001994.MY1_1765"/>
<keyword evidence="2" id="KW-1185">Reference proteome</keyword>
<evidence type="ECO:0000313" key="1">
    <source>
        <dbReference type="EMBL" id="EGP94511.1"/>
    </source>
</evidence>
<dbReference type="GO" id="GO:0008233">
    <property type="term" value="F:peptidase activity"/>
    <property type="evidence" value="ECO:0007669"/>
    <property type="project" value="UniProtKB-KW"/>
</dbReference>
<dbReference type="RefSeq" id="WP_007551515.1">
    <property type="nucleotide sequence ID" value="NZ_AFPU01000001.1"/>
</dbReference>
<protein>
    <submittedName>
        <fullName evidence="1">Secreted periplasmic Zn-dependent protease</fullName>
    </submittedName>
</protein>
<organism evidence="1 2">
    <name type="scientific">Nitrosarchaeum koreense MY1</name>
    <dbReference type="NCBI Taxonomy" id="1001994"/>
    <lineage>
        <taxon>Archaea</taxon>
        <taxon>Nitrososphaerota</taxon>
        <taxon>Nitrososphaeria</taxon>
        <taxon>Nitrosopumilales</taxon>
        <taxon>Nitrosopumilaceae</taxon>
        <taxon>Nitrosarchaeum</taxon>
    </lineage>
</organism>
<dbReference type="GO" id="GO:0006508">
    <property type="term" value="P:proteolysis"/>
    <property type="evidence" value="ECO:0007669"/>
    <property type="project" value="UniProtKB-KW"/>
</dbReference>
<keyword evidence="1" id="KW-0378">Hydrolase</keyword>
<dbReference type="PATRIC" id="fig|1001994.6.peg.1738"/>
<dbReference type="EMBL" id="AFPU01000001">
    <property type="protein sequence ID" value="EGP94511.1"/>
    <property type="molecule type" value="Genomic_DNA"/>
</dbReference>
<comment type="caution">
    <text evidence="1">The sequence shown here is derived from an EMBL/GenBank/DDBJ whole genome shotgun (WGS) entry which is preliminary data.</text>
</comment>
<sequence length="536" mass="59807">MIMDYSKLLILSIFALIILQTSYVYGDGLTQENLPPASVGDREASLFIKISPPILTKDTTGDKYLELTLFDAKTGKAIQHTSFFVTVDKEGKLLMRNLFHTHSGNLILTIHSEDIEANNVVVYGDHEPYLDAWTSINDKITVKAPILLDAGLYHFEIEIFGIDFDKNIFTVDDAPKFDSWLSVGDISNKTISSGGKSYDLSITSYYDEISSFNYDETKKLVSFSMPFNWDISRLEQQNIFVHEEIHFPNSFKEFSQSGTYKATVNGFPVTGRMIIADPYSLDDTLILHYLLSKENILDIAKTVKPGVKTMDFNLSPDTGLASEKNSFDVKFSSGAYARVQHDSKLGSGEKIPFEITFFDKNNKLLKWVTYGYRIEDSSSNVVYESQNTNPNSPGIVLTEGIDKHTFDFKSAGKYKITLALFSHGIDNLQTLSGIGNASFDIGTGTSKIPSWIKNNAGWWADGSIDDNSFVQGIQYLIKEGIMKIPSTTQGTGTGSNQIPSWIKNNAGWWADGSIDDNSFVQGIQYLIKEGIMKIQK</sequence>
<proteinExistence type="predicted"/>
<accession>F9CZC2</accession>
<name>F9CZC2_9ARCH</name>
<evidence type="ECO:0000313" key="2">
    <source>
        <dbReference type="Proteomes" id="UP000004440"/>
    </source>
</evidence>
<reference evidence="1 2" key="1">
    <citation type="journal article" date="2011" name="J. Bacteriol.">
        <title>Genome Sequence of an Ammonia-Oxidizing Soil Archaeon, "Candidatus Nitrosoarchaeum koreensis" MY1.</title>
        <authorList>
            <person name="Kim B.K."/>
            <person name="Jung M.Y."/>
            <person name="Yu D.S."/>
            <person name="Park S.J."/>
            <person name="Oh T.K."/>
            <person name="Rhee S.K."/>
            <person name="Kim J.F."/>
        </authorList>
    </citation>
    <scope>NUCLEOTIDE SEQUENCE [LARGE SCALE GENOMIC DNA]</scope>
    <source>
        <strain evidence="1 2">MY1</strain>
    </source>
</reference>
<dbReference type="AlphaFoldDB" id="F9CZC2"/>